<dbReference type="HOGENOM" id="CLU_245985_0_0_1"/>
<sequence>MASPRQNPAPAPPPPPPVILTDDLLEEIFIRLDTPADLARASASCPPFRRVITDPSFLRRYRALYPPPLLGHPPPGDAGCLPPRRRRPTASAPAAGAVDLSCAFLPDRHTWRRRDVRDGRILFSREEEYYAPDDDGADVLLMDLAVCDPFTGRYAILPEIPQDLIDPLDLEGQSFLCFEPFLAPATAADDDEDEVGGASFRVMYMARGLTKLMAFIFPWEAGEWRAVEYDGWAALINGTSTWLAEMFWRFHVHGNICWLLDWANKLLILDTTTNQLSTIEMVPGSWKKDIVFLETEEGQLGLFVLINNFYTSFDLYYAIWQDNDKGVKQWRVIEAIQLPLNYWYENLLGIDGGYVLLQGIPKGSKSSWQASSRQNGSSQASESSSEVPEHVCFSVDVKTFRVERFCGTNHAIKTANLFYQLPTIVVAAVLMKCWAHIGHEFYYSAAVRWGIAFLLKRLAKLRCFRRRRRRAAKPNAATPSPAARPAPTPTPPSLAVLSDDVLREIFVRVPSHADLARAATACAGFRRPFFAPPRDDDDGGGGGTSFRVMYMARCQSKLVVFTFSSDTQQWSSTSYDGWGILVAATPSQEAALTQRHHAHGCIFWFLRWAKKLLVLDTFTMELSTINLPSSELIEIHQVAIVESARGGIGMFAMVDEILDSTFDMFYVVWDPEGANKWPLERLMKLPVEFRYNLVGAAGGYLLVQGISVQGPVQDQVCFTVELKTFKVEMFCETRRTLIGADLFAGFAPSLSPPSGQMDAGLSLDHPSGVLVLVGSQSADGNLFAGMVTSVGKDSTSETAPPSAAPCRPHRRPPPFLGLACYDGFYPATEPHPSAERAIALARKADFEYGFVPWVPEEEAWGWFPLDARDGRVLIQSKYFPDDPDGGDFPRPRFMNYAVCDPLFKRYVMLPPVPDDLTANEGSLVDFGLCLAPSQEDEADTSFRVICVARYSTKLVAFVFSSVTKQWGIGSSSTWSSLGTEEPPNRHGLSCFDCVDGCFYWTVPSADKILVLDALKMEFSVINYAHRVEDGFRACVAVDREGTPGMLTVGEYLGNGEFRFSRITKQSDGDSPNERLSENIIQLPSYYNKYFTLGAAEGFIFLRGIPEDEKVEDSSSEDLYMDPEEIEYYSLNVKTAEFEMVCAMDMDKCYFDVCPYFRFSPPSAKPFYLILNVAMDEAVLLSPYSCRASVLLGSAGGSKWCCHSVDPDVLEPWRYVMLPSIPDELTANERSLVNFALCLAPSQEDETDTSFRVMCVTRYKTKLVVFVFSSVTRQWGIGTSSSWSSLGTEEPPNFLGRFDYVDGCFYWTVPWPDKILVLDGLKMEFSVINYAHRVEDGFWACIAVDREGAPGMLTVGEYLGNGEFRFSRIAKQSDRESPNERLSENTIQLPSYYNKYFTLGAAEGFIFLRGIPEDEKVEDSSSEDLYMEPEEIEYYSLNVKTAEFEMVCAMDLDKEYFTPAIGCPAMASPAPPSASHLRRARPLSPTASSVGSSAAAPPRKRRRSGRPPPLLGIVCADGFYPTLEPHPSAKRALAVVRKADFEYHFVPPLPRGAWGWFPLDARDGRVLIQSKFFPRDPNGGDFPRPRFMSYAVCDPLFKRYVLLPPIPDDLTANEGSLVDFGLCLAPSQEDEADTSFRVICVARYSTKLVAFVFSSVTRQWGIGSSSTWSSLGTEEPPNRHGLSCFDCVDGCFFWTVPWPNKILVLDALKMEFSIINYAHRVEDGLRACVAVDREGTPGMLTVGEYLGNREFRFSRIAKQSDRESPNERLSENIIQLPRDCNKYFTLGAAEGFIFLRGIPEEEKVEDSSSEDLYMDPEEIEYYSLNVKTAEFEMVCAMDMDKCYFHVCPYFRFSPPSAKPWMKPCF</sequence>
<name>A0A0D3GSA0_9ORYZ</name>
<feature type="compositionally biased region" description="Pro residues" evidence="1">
    <location>
        <begin position="482"/>
        <end position="492"/>
    </location>
</feature>
<feature type="domain" description="F-box" evidence="2">
    <location>
        <begin position="20"/>
        <end position="59"/>
    </location>
</feature>
<evidence type="ECO:0000256" key="1">
    <source>
        <dbReference type="SAM" id="MobiDB-lite"/>
    </source>
</evidence>
<dbReference type="PANTHER" id="PTHR31264:SF32">
    <property type="entry name" value="F-BOX DOMAIN-CONTAINING PROTEIN"/>
    <property type="match status" value="1"/>
</dbReference>
<dbReference type="PANTHER" id="PTHR31264">
    <property type="entry name" value="OS07G0554500 PROTEIN-RELATED"/>
    <property type="match status" value="1"/>
</dbReference>
<organism evidence="3">
    <name type="scientific">Oryza barthii</name>
    <dbReference type="NCBI Taxonomy" id="65489"/>
    <lineage>
        <taxon>Eukaryota</taxon>
        <taxon>Viridiplantae</taxon>
        <taxon>Streptophyta</taxon>
        <taxon>Embryophyta</taxon>
        <taxon>Tracheophyta</taxon>
        <taxon>Spermatophyta</taxon>
        <taxon>Magnoliopsida</taxon>
        <taxon>Liliopsida</taxon>
        <taxon>Poales</taxon>
        <taxon>Poaceae</taxon>
        <taxon>BOP clade</taxon>
        <taxon>Oryzoideae</taxon>
        <taxon>Oryzeae</taxon>
        <taxon>Oryzinae</taxon>
        <taxon>Oryza</taxon>
    </lineage>
</organism>
<dbReference type="eggNOG" id="ENOG502R1GR">
    <property type="taxonomic scope" value="Eukaryota"/>
</dbReference>
<reference evidence="3" key="2">
    <citation type="submission" date="2015-03" db="UniProtKB">
        <authorList>
            <consortium name="EnsemblPlants"/>
        </authorList>
    </citation>
    <scope>IDENTIFICATION</scope>
</reference>
<evidence type="ECO:0000313" key="3">
    <source>
        <dbReference type="EnsemblPlants" id="OBART07G18290.1"/>
    </source>
</evidence>
<feature type="region of interest" description="Disordered" evidence="1">
    <location>
        <begin position="470"/>
        <end position="492"/>
    </location>
</feature>
<feature type="region of interest" description="Disordered" evidence="1">
    <location>
        <begin position="1470"/>
        <end position="1508"/>
    </location>
</feature>
<accession>A0A0D3GSA0</accession>
<evidence type="ECO:0000313" key="4">
    <source>
        <dbReference type="Proteomes" id="UP000026960"/>
    </source>
</evidence>
<dbReference type="Pfam" id="PF00646">
    <property type="entry name" value="F-box"/>
    <property type="match status" value="1"/>
</dbReference>
<feature type="compositionally biased region" description="Low complexity" evidence="1">
    <location>
        <begin position="1481"/>
        <end position="1496"/>
    </location>
</feature>
<dbReference type="InterPro" id="IPR036047">
    <property type="entry name" value="F-box-like_dom_sf"/>
</dbReference>
<protein>
    <recommendedName>
        <fullName evidence="2">F-box domain-containing protein</fullName>
    </recommendedName>
</protein>
<proteinExistence type="predicted"/>
<keyword evidence="4" id="KW-1185">Reference proteome</keyword>
<reference evidence="3" key="1">
    <citation type="journal article" date="2009" name="Rice">
        <title>De Novo Next Generation Sequencing of Plant Genomes.</title>
        <authorList>
            <person name="Rounsley S."/>
            <person name="Marri P.R."/>
            <person name="Yu Y."/>
            <person name="He R."/>
            <person name="Sisneros N."/>
            <person name="Goicoechea J.L."/>
            <person name="Lee S.J."/>
            <person name="Angelova A."/>
            <person name="Kudrna D."/>
            <person name="Luo M."/>
            <person name="Affourtit J."/>
            <person name="Desany B."/>
            <person name="Knight J."/>
            <person name="Niazi F."/>
            <person name="Egholm M."/>
            <person name="Wing R.A."/>
        </authorList>
    </citation>
    <scope>NUCLEOTIDE SEQUENCE [LARGE SCALE GENOMIC DNA]</scope>
    <source>
        <strain evidence="3">cv. IRGC 105608</strain>
    </source>
</reference>
<dbReference type="Proteomes" id="UP000026960">
    <property type="component" value="Chromosome 7"/>
</dbReference>
<dbReference type="Gramene" id="OBART07G18290.1">
    <property type="protein sequence ID" value="OBART07G18290.1"/>
    <property type="gene ID" value="OBART07G18290"/>
</dbReference>
<dbReference type="PaxDb" id="65489-OBART07G18290.1"/>
<dbReference type="EnsemblPlants" id="OBART07G18290.1">
    <property type="protein sequence ID" value="OBART07G18290.1"/>
    <property type="gene ID" value="OBART07G18290"/>
</dbReference>
<dbReference type="SUPFAM" id="SSF81383">
    <property type="entry name" value="F-box domain"/>
    <property type="match status" value="1"/>
</dbReference>
<evidence type="ECO:0000259" key="2">
    <source>
        <dbReference type="Pfam" id="PF00646"/>
    </source>
</evidence>
<dbReference type="InterPro" id="IPR001810">
    <property type="entry name" value="F-box_dom"/>
</dbReference>